<accession>A0A7K0J687</accession>
<sequence>MTSLIDDVKNISDADLNDTINALYSESNRRRVVAEIPQQVADAIDHYQDATGITAKRRPVDGGYAQWAQPTGALDAYRLGDLVTHGGKTWESTVDSNVWEPGVANWRERQGDTVPEYRQPTGATDAYHKGDRVTFDGHIWESLVDGNVWDPAIYPPGWTQVK</sequence>
<keyword evidence="2" id="KW-1185">Reference proteome</keyword>
<protein>
    <recommendedName>
        <fullName evidence="3">Chitin-binding type-3 domain-containing protein</fullName>
    </recommendedName>
</protein>
<comment type="caution">
    <text evidence="1">The sequence shown here is derived from an EMBL/GenBank/DDBJ whole genome shotgun (WGS) entry which is preliminary data.</text>
</comment>
<gene>
    <name evidence="1" type="ORF">FYJ43_04300</name>
</gene>
<name>A0A7K0J687_9ACTN</name>
<dbReference type="Gene3D" id="2.10.10.90">
    <property type="match status" value="1"/>
</dbReference>
<evidence type="ECO:0000313" key="2">
    <source>
        <dbReference type="Proteomes" id="UP000466104"/>
    </source>
</evidence>
<dbReference type="RefSeq" id="WP_154562378.1">
    <property type="nucleotide sequence ID" value="NZ_VUMG01000002.1"/>
</dbReference>
<organism evidence="1 2">
    <name type="scientific">Cutibacterium porci</name>
    <dbReference type="NCBI Taxonomy" id="2605781"/>
    <lineage>
        <taxon>Bacteria</taxon>
        <taxon>Bacillati</taxon>
        <taxon>Actinomycetota</taxon>
        <taxon>Actinomycetes</taxon>
        <taxon>Propionibacteriales</taxon>
        <taxon>Propionibacteriaceae</taxon>
        <taxon>Cutibacterium</taxon>
    </lineage>
</organism>
<reference evidence="1 2" key="1">
    <citation type="submission" date="2019-08" db="EMBL/GenBank/DDBJ databases">
        <title>In-depth cultivation of the pig gut microbiome towards novel bacterial diversity and tailored functional studies.</title>
        <authorList>
            <person name="Wylensek D."/>
            <person name="Hitch T.C.A."/>
            <person name="Clavel T."/>
        </authorList>
    </citation>
    <scope>NUCLEOTIDE SEQUENCE [LARGE SCALE GENOMIC DNA]</scope>
    <source>
        <strain evidence="1 2">WCA-380-WT-3A</strain>
    </source>
</reference>
<proteinExistence type="predicted"/>
<evidence type="ECO:0008006" key="3">
    <source>
        <dbReference type="Google" id="ProtNLM"/>
    </source>
</evidence>
<evidence type="ECO:0000313" key="1">
    <source>
        <dbReference type="EMBL" id="MSS45278.1"/>
    </source>
</evidence>
<dbReference type="Proteomes" id="UP000466104">
    <property type="component" value="Unassembled WGS sequence"/>
</dbReference>
<dbReference type="AlphaFoldDB" id="A0A7K0J687"/>
<dbReference type="EMBL" id="VUMG01000002">
    <property type="protein sequence ID" value="MSS45278.1"/>
    <property type="molecule type" value="Genomic_DNA"/>
</dbReference>